<keyword evidence="3" id="KW-1185">Reference proteome</keyword>
<dbReference type="AlphaFoldDB" id="A0A3L7ARF8"/>
<dbReference type="Pfam" id="PF00480">
    <property type="entry name" value="ROK"/>
    <property type="match status" value="1"/>
</dbReference>
<comment type="similarity">
    <text evidence="1">Belongs to the ROK (NagC/XylR) family.</text>
</comment>
<evidence type="ECO:0000313" key="2">
    <source>
        <dbReference type="EMBL" id="RLP82987.1"/>
    </source>
</evidence>
<evidence type="ECO:0000256" key="1">
    <source>
        <dbReference type="ARBA" id="ARBA00006479"/>
    </source>
</evidence>
<dbReference type="RefSeq" id="WP_121688125.1">
    <property type="nucleotide sequence ID" value="NZ_RCUY01000005.1"/>
</dbReference>
<sequence>MSIPAAARLAASPEQIALAIDIGGTTIKGAALTRSGEVCAEFTVPTREQQRGPLDGVRLVVTELQRRLGEHGREAHRVGLASPGLIDTPTGTVGYSANLGWRDLALTDIIAAEFGLPAVLLHDARAGAVAERSALAAAGESDASLAFVPIGTGIAAALVDGGRFVAGGAGGAGEFGHIVVVPGGEACPCGLAGCVEIYASAANIVRRYRERGGVASGADQVAARIPTDPRAAEVWSDAVDALARGLAALTAILDPARIVIGGGLGLAGDTLLIPLRARTRTLLPWRPVPPIGASATGARAGLVGAGVAAWGEEGPDAGFVAAAIRHLEAASRAHGEHDQRAS</sequence>
<dbReference type="OrthoDB" id="9815677at2"/>
<accession>A0A3L7ARF8</accession>
<proteinExistence type="inferred from homology"/>
<reference evidence="2 3" key="1">
    <citation type="submission" date="2018-10" db="EMBL/GenBank/DDBJ databases">
        <authorList>
            <person name="Li J."/>
        </authorList>
    </citation>
    <scope>NUCLEOTIDE SEQUENCE [LARGE SCALE GENOMIC DNA]</scope>
    <source>
        <strain evidence="2 3">JCM 11654</strain>
    </source>
</reference>
<dbReference type="InterPro" id="IPR043129">
    <property type="entry name" value="ATPase_NBD"/>
</dbReference>
<evidence type="ECO:0000313" key="3">
    <source>
        <dbReference type="Proteomes" id="UP000269438"/>
    </source>
</evidence>
<dbReference type="PANTHER" id="PTHR18964">
    <property type="entry name" value="ROK (REPRESSOR, ORF, KINASE) FAMILY"/>
    <property type="match status" value="1"/>
</dbReference>
<protein>
    <submittedName>
        <fullName evidence="2">ROK family protein</fullName>
    </submittedName>
</protein>
<name>A0A3L7ARF8_9MICO</name>
<dbReference type="Proteomes" id="UP000269438">
    <property type="component" value="Unassembled WGS sequence"/>
</dbReference>
<dbReference type="InterPro" id="IPR000600">
    <property type="entry name" value="ROK"/>
</dbReference>
<dbReference type="SUPFAM" id="SSF53067">
    <property type="entry name" value="Actin-like ATPase domain"/>
    <property type="match status" value="1"/>
</dbReference>
<organism evidence="2 3">
    <name type="scientific">Mycetocola lacteus</name>
    <dbReference type="NCBI Taxonomy" id="76637"/>
    <lineage>
        <taxon>Bacteria</taxon>
        <taxon>Bacillati</taxon>
        <taxon>Actinomycetota</taxon>
        <taxon>Actinomycetes</taxon>
        <taxon>Micrococcales</taxon>
        <taxon>Microbacteriaceae</taxon>
        <taxon>Mycetocola</taxon>
    </lineage>
</organism>
<comment type="caution">
    <text evidence="2">The sequence shown here is derived from an EMBL/GenBank/DDBJ whole genome shotgun (WGS) entry which is preliminary data.</text>
</comment>
<gene>
    <name evidence="2" type="ORF">D9V34_07010</name>
</gene>
<dbReference type="PANTHER" id="PTHR18964:SF149">
    <property type="entry name" value="BIFUNCTIONAL UDP-N-ACETYLGLUCOSAMINE 2-EPIMERASE_N-ACETYLMANNOSAMINE KINASE"/>
    <property type="match status" value="1"/>
</dbReference>
<dbReference type="EMBL" id="RCUY01000005">
    <property type="protein sequence ID" value="RLP82987.1"/>
    <property type="molecule type" value="Genomic_DNA"/>
</dbReference>
<dbReference type="Gene3D" id="3.30.420.40">
    <property type="match status" value="2"/>
</dbReference>